<dbReference type="PANTHER" id="PTHR47417:SF1">
    <property type="entry name" value="SMR DOMAIN-CONTAINING PROTEIN YPL199C"/>
    <property type="match status" value="1"/>
</dbReference>
<reference evidence="2 3" key="1">
    <citation type="submission" date="2020-02" db="EMBL/GenBank/DDBJ databases">
        <title>Draft genome sequence of Haematococcus lacustris strain NIES-144.</title>
        <authorList>
            <person name="Morimoto D."/>
            <person name="Nakagawa S."/>
            <person name="Yoshida T."/>
            <person name="Sawayama S."/>
        </authorList>
    </citation>
    <scope>NUCLEOTIDE SEQUENCE [LARGE SCALE GENOMIC DNA]</scope>
    <source>
        <strain evidence="2 3">NIES-144</strain>
    </source>
</reference>
<dbReference type="SUPFAM" id="SSF160443">
    <property type="entry name" value="SMR domain-like"/>
    <property type="match status" value="1"/>
</dbReference>
<proteinExistence type="predicted"/>
<evidence type="ECO:0000313" key="2">
    <source>
        <dbReference type="EMBL" id="GFH27415.1"/>
    </source>
</evidence>
<dbReference type="PANTHER" id="PTHR47417">
    <property type="entry name" value="SMR DOMAIN-CONTAINING PROTEIN YPL199C"/>
    <property type="match status" value="1"/>
</dbReference>
<dbReference type="AlphaFoldDB" id="A0A699ZZ31"/>
<evidence type="ECO:0000259" key="1">
    <source>
        <dbReference type="PROSITE" id="PS50828"/>
    </source>
</evidence>
<dbReference type="InterPro" id="IPR036063">
    <property type="entry name" value="Smr_dom_sf"/>
</dbReference>
<dbReference type="PROSITE" id="PS50828">
    <property type="entry name" value="SMR"/>
    <property type="match status" value="1"/>
</dbReference>
<gene>
    <name evidence="2" type="ORF">HaLaN_25733</name>
</gene>
<organism evidence="2 3">
    <name type="scientific">Haematococcus lacustris</name>
    <name type="common">Green alga</name>
    <name type="synonym">Haematococcus pluvialis</name>
    <dbReference type="NCBI Taxonomy" id="44745"/>
    <lineage>
        <taxon>Eukaryota</taxon>
        <taxon>Viridiplantae</taxon>
        <taxon>Chlorophyta</taxon>
        <taxon>core chlorophytes</taxon>
        <taxon>Chlorophyceae</taxon>
        <taxon>CS clade</taxon>
        <taxon>Chlamydomonadales</taxon>
        <taxon>Haematococcaceae</taxon>
        <taxon>Haematococcus</taxon>
    </lineage>
</organism>
<comment type="caution">
    <text evidence="2">The sequence shown here is derived from an EMBL/GenBank/DDBJ whole genome shotgun (WGS) entry which is preliminary data.</text>
</comment>
<evidence type="ECO:0000313" key="3">
    <source>
        <dbReference type="Proteomes" id="UP000485058"/>
    </source>
</evidence>
<keyword evidence="3" id="KW-1185">Reference proteome</keyword>
<dbReference type="Proteomes" id="UP000485058">
    <property type="component" value="Unassembled WGS sequence"/>
</dbReference>
<sequence>MYSVLKCCVCSGSAACTFASNNAGRSDTEVDLHGLSVAEAQAKVEQVISSARSQAQGRRQPEPITFIVGQGRHSQLHLTIAATPNNSA</sequence>
<dbReference type="Gene3D" id="3.30.1370.110">
    <property type="match status" value="1"/>
</dbReference>
<dbReference type="InterPro" id="IPR002625">
    <property type="entry name" value="Smr_dom"/>
</dbReference>
<dbReference type="EMBL" id="BLLF01003465">
    <property type="protein sequence ID" value="GFH27415.1"/>
    <property type="molecule type" value="Genomic_DNA"/>
</dbReference>
<accession>A0A699ZZ31</accession>
<dbReference type="InterPro" id="IPR053020">
    <property type="entry name" value="Smr_domain_protein"/>
</dbReference>
<protein>
    <recommendedName>
        <fullName evidence="1">Smr domain-containing protein</fullName>
    </recommendedName>
</protein>
<name>A0A699ZZ31_HAELA</name>
<feature type="domain" description="Smr" evidence="1">
    <location>
        <begin position="30"/>
        <end position="75"/>
    </location>
</feature>